<protein>
    <submittedName>
        <fullName evidence="1">Uncharacterized protein</fullName>
    </submittedName>
</protein>
<evidence type="ECO:0000313" key="1">
    <source>
        <dbReference type="EMBL" id="ACS79507.1"/>
    </source>
</evidence>
<evidence type="ECO:0000313" key="2">
    <source>
        <dbReference type="Proteomes" id="UP000002601"/>
    </source>
</evidence>
<dbReference type="HOGENOM" id="CLU_2681642_0_0_7"/>
<dbReference type="Proteomes" id="UP000002601">
    <property type="component" value="Chromosome"/>
</dbReference>
<gene>
    <name evidence="1" type="ordered locus">Desal_1445</name>
</gene>
<dbReference type="OrthoDB" id="5460117at2"/>
<accession>C6BRR7</accession>
<reference evidence="1 2" key="1">
    <citation type="submission" date="2009-06" db="EMBL/GenBank/DDBJ databases">
        <title>Complete sequence of Desulfovibrio salexigens DSM 2638.</title>
        <authorList>
            <consortium name="US DOE Joint Genome Institute"/>
            <person name="Lucas S."/>
            <person name="Copeland A."/>
            <person name="Lapidus A."/>
            <person name="Glavina del Rio T."/>
            <person name="Tice H."/>
            <person name="Bruce D."/>
            <person name="Goodwin L."/>
            <person name="Pitluck S."/>
            <person name="Munk A.C."/>
            <person name="Brettin T."/>
            <person name="Detter J.C."/>
            <person name="Han C."/>
            <person name="Tapia R."/>
            <person name="Larimer F."/>
            <person name="Land M."/>
            <person name="Hauser L."/>
            <person name="Kyrpides N."/>
            <person name="Anderson I."/>
            <person name="Wall J.D."/>
            <person name="Arkin A.P."/>
            <person name="Dehal P."/>
            <person name="Chivian D."/>
            <person name="Giles B."/>
            <person name="Hazen T.C."/>
        </authorList>
    </citation>
    <scope>NUCLEOTIDE SEQUENCE [LARGE SCALE GENOMIC DNA]</scope>
    <source>
        <strain evidence="2">ATCC 14822 / DSM 2638 / NCIMB 8403 / VKM B-1763</strain>
    </source>
</reference>
<organism evidence="1 2">
    <name type="scientific">Maridesulfovibrio salexigens (strain ATCC 14822 / DSM 2638 / NCIMB 8403 / VKM B-1763)</name>
    <name type="common">Desulfovibrio salexigens</name>
    <dbReference type="NCBI Taxonomy" id="526222"/>
    <lineage>
        <taxon>Bacteria</taxon>
        <taxon>Pseudomonadati</taxon>
        <taxon>Thermodesulfobacteriota</taxon>
        <taxon>Desulfovibrionia</taxon>
        <taxon>Desulfovibrionales</taxon>
        <taxon>Desulfovibrionaceae</taxon>
        <taxon>Maridesulfovibrio</taxon>
    </lineage>
</organism>
<proteinExistence type="predicted"/>
<dbReference type="EMBL" id="CP001649">
    <property type="protein sequence ID" value="ACS79507.1"/>
    <property type="molecule type" value="Genomic_DNA"/>
</dbReference>
<dbReference type="STRING" id="526222.Desal_1445"/>
<dbReference type="AlphaFoldDB" id="C6BRR7"/>
<dbReference type="eggNOG" id="ENOG50318C5">
    <property type="taxonomic scope" value="Bacteria"/>
</dbReference>
<dbReference type="KEGG" id="dsa:Desal_1445"/>
<sequence>MAEIIHKVEEQSGVSIHREIPAKRSHEDFDISLMSPETRSAFIRVCKDGSASPDDYRHVFESILGRSVVSGILQ</sequence>
<dbReference type="RefSeq" id="WP_015851325.1">
    <property type="nucleotide sequence ID" value="NC_012881.1"/>
</dbReference>
<name>C6BRR7_MARSD</name>
<keyword evidence="2" id="KW-1185">Reference proteome</keyword>